<accession>A0ABY7VQ25</accession>
<organism evidence="3 4">
    <name type="scientific">Lentisphaera profundi</name>
    <dbReference type="NCBI Taxonomy" id="1658616"/>
    <lineage>
        <taxon>Bacteria</taxon>
        <taxon>Pseudomonadati</taxon>
        <taxon>Lentisphaerota</taxon>
        <taxon>Lentisphaeria</taxon>
        <taxon>Lentisphaerales</taxon>
        <taxon>Lentisphaeraceae</taxon>
        <taxon>Lentisphaera</taxon>
    </lineage>
</organism>
<proteinExistence type="predicted"/>
<protein>
    <submittedName>
        <fullName evidence="3">IspD/TarI family cytidylyltransferase</fullName>
    </submittedName>
</protein>
<dbReference type="RefSeq" id="WP_274150348.1">
    <property type="nucleotide sequence ID" value="NZ_CP117811.1"/>
</dbReference>
<dbReference type="InterPro" id="IPR034683">
    <property type="entry name" value="IspD/TarI"/>
</dbReference>
<name>A0ABY7VQ25_9BACT</name>
<evidence type="ECO:0000313" key="3">
    <source>
        <dbReference type="EMBL" id="WDE96273.1"/>
    </source>
</evidence>
<dbReference type="PANTHER" id="PTHR32125">
    <property type="entry name" value="2-C-METHYL-D-ERYTHRITOL 4-PHOSPHATE CYTIDYLYLTRANSFERASE, CHLOROPLASTIC"/>
    <property type="match status" value="1"/>
</dbReference>
<dbReference type="PANTHER" id="PTHR32125:SF4">
    <property type="entry name" value="2-C-METHYL-D-ERYTHRITOL 4-PHOSPHATE CYTIDYLYLTRANSFERASE, CHLOROPLASTIC"/>
    <property type="match status" value="1"/>
</dbReference>
<dbReference type="EMBL" id="CP117811">
    <property type="protein sequence ID" value="WDE96273.1"/>
    <property type="molecule type" value="Genomic_DNA"/>
</dbReference>
<dbReference type="CDD" id="cd02516">
    <property type="entry name" value="CDP-ME_synthetase"/>
    <property type="match status" value="1"/>
</dbReference>
<dbReference type="Proteomes" id="UP001214250">
    <property type="component" value="Chromosome 1"/>
</dbReference>
<evidence type="ECO:0000313" key="4">
    <source>
        <dbReference type="Proteomes" id="UP001214250"/>
    </source>
</evidence>
<dbReference type="SUPFAM" id="SSF53448">
    <property type="entry name" value="Nucleotide-diphospho-sugar transferases"/>
    <property type="match status" value="1"/>
</dbReference>
<dbReference type="InterPro" id="IPR050088">
    <property type="entry name" value="IspD/TarI_cytidylyltransf_bact"/>
</dbReference>
<dbReference type="GO" id="GO:0016779">
    <property type="term" value="F:nucleotidyltransferase activity"/>
    <property type="evidence" value="ECO:0007669"/>
    <property type="project" value="UniProtKB-KW"/>
</dbReference>
<evidence type="ECO:0000256" key="2">
    <source>
        <dbReference type="ARBA" id="ARBA00022695"/>
    </source>
</evidence>
<gene>
    <name evidence="3" type="ORF">PQO03_11195</name>
</gene>
<keyword evidence="1" id="KW-0808">Transferase</keyword>
<dbReference type="Gene3D" id="3.90.550.10">
    <property type="entry name" value="Spore Coat Polysaccharide Biosynthesis Protein SpsA, Chain A"/>
    <property type="match status" value="1"/>
</dbReference>
<reference evidence="3 4" key="1">
    <citation type="submission" date="2023-02" db="EMBL/GenBank/DDBJ databases">
        <title>Genome sequence of Lentisphaera profundi SAORIC-696.</title>
        <authorList>
            <person name="Kim e."/>
            <person name="Cho J.-C."/>
            <person name="Choi A."/>
            <person name="Kang I."/>
        </authorList>
    </citation>
    <scope>NUCLEOTIDE SEQUENCE [LARGE SCALE GENOMIC DNA]</scope>
    <source>
        <strain evidence="3 4">SAORIC-696</strain>
    </source>
</reference>
<dbReference type="Pfam" id="PF01128">
    <property type="entry name" value="IspD"/>
    <property type="match status" value="1"/>
</dbReference>
<dbReference type="InterPro" id="IPR029044">
    <property type="entry name" value="Nucleotide-diphossugar_trans"/>
</dbReference>
<sequence>MEKAAVLLCGGSGSRFGSNKLLVKLDGKEVFLHSLEALAQVIDSKNIVLVSSEKDKSQFKELLKVNGFSDVQVCCGGKERYHSVLKGLNKCSEKALVAIHDAARPFISSKLIEDTFSSAYKHGGAILCKKVSDTIKINDSEGVRTLQRDHLTAAETPQIFYCKDLKKAINFVIDNNLSVTDDAHAMECINKDYFMHIHEGNNKKITYTSDLD</sequence>
<keyword evidence="2 3" id="KW-0548">Nucleotidyltransferase</keyword>
<evidence type="ECO:0000256" key="1">
    <source>
        <dbReference type="ARBA" id="ARBA00022679"/>
    </source>
</evidence>
<keyword evidence="4" id="KW-1185">Reference proteome</keyword>